<keyword evidence="3" id="KW-1185">Reference proteome</keyword>
<sequence>MSRKKKYASTILEKAQTRLAALKSIRSTLDLGNGLTVQAYSQLIEEARQKLETYNTALSVVDQSYTAMSDAEKVIAEWTERMLIAVAYQYGKNSEEYQMAGGTRRSDRKRPKRREVQSTAESLAG</sequence>
<gene>
    <name evidence="2" type="ORF">GS601_07795</name>
</gene>
<name>A0A8J7Z2W6_9CYAN</name>
<evidence type="ECO:0000256" key="1">
    <source>
        <dbReference type="SAM" id="MobiDB-lite"/>
    </source>
</evidence>
<proteinExistence type="predicted"/>
<dbReference type="AlphaFoldDB" id="A0A8J7Z2W6"/>
<evidence type="ECO:0000313" key="2">
    <source>
        <dbReference type="EMBL" id="NDJ17191.1"/>
    </source>
</evidence>
<evidence type="ECO:0000313" key="3">
    <source>
        <dbReference type="Proteomes" id="UP000646053"/>
    </source>
</evidence>
<accession>A0A8J7Z2W6</accession>
<protein>
    <submittedName>
        <fullName evidence="2">Uncharacterized protein</fullName>
    </submittedName>
</protein>
<dbReference type="RefSeq" id="WP_162422699.1">
    <property type="nucleotide sequence ID" value="NZ_WVIE01000007.1"/>
</dbReference>
<comment type="caution">
    <text evidence="2">The sequence shown here is derived from an EMBL/GenBank/DDBJ whole genome shotgun (WGS) entry which is preliminary data.</text>
</comment>
<reference evidence="2" key="1">
    <citation type="submission" date="2019-12" db="EMBL/GenBank/DDBJ databases">
        <title>High-Quality draft genome sequences of three cyanobacteria isolated from the limestone walls of the Old Cathedral of Coimbra.</title>
        <authorList>
            <person name="Tiago I."/>
            <person name="Soares F."/>
            <person name="Portugal A."/>
        </authorList>
    </citation>
    <scope>NUCLEOTIDE SEQUENCE</scope>
    <source>
        <strain evidence="2">A</strain>
    </source>
</reference>
<feature type="region of interest" description="Disordered" evidence="1">
    <location>
        <begin position="97"/>
        <end position="125"/>
    </location>
</feature>
<organism evidence="2 3">
    <name type="scientific">Myxacorys almedinensis A</name>
    <dbReference type="NCBI Taxonomy" id="2690445"/>
    <lineage>
        <taxon>Bacteria</taxon>
        <taxon>Bacillati</taxon>
        <taxon>Cyanobacteriota</taxon>
        <taxon>Cyanophyceae</taxon>
        <taxon>Leptolyngbyales</taxon>
        <taxon>Leptolyngbyaceae</taxon>
        <taxon>Myxacorys</taxon>
        <taxon>Myxacorys almedinensis</taxon>
    </lineage>
</organism>
<dbReference type="Proteomes" id="UP000646053">
    <property type="component" value="Unassembled WGS sequence"/>
</dbReference>
<dbReference type="EMBL" id="WVIE01000007">
    <property type="protein sequence ID" value="NDJ17191.1"/>
    <property type="molecule type" value="Genomic_DNA"/>
</dbReference>